<dbReference type="Proteomes" id="UP000094936">
    <property type="component" value="Unassembled WGS sequence"/>
</dbReference>
<gene>
    <name evidence="4" type="ORF">A8L45_17910</name>
</gene>
<evidence type="ECO:0000256" key="1">
    <source>
        <dbReference type="ARBA" id="ARBA00022741"/>
    </source>
</evidence>
<dbReference type="Pfam" id="PF00005">
    <property type="entry name" value="ABC_tran"/>
    <property type="match status" value="1"/>
</dbReference>
<keyword evidence="1" id="KW-0547">Nucleotide-binding</keyword>
<dbReference type="PROSITE" id="PS50893">
    <property type="entry name" value="ABC_TRANSPORTER_2"/>
    <property type="match status" value="1"/>
</dbReference>
<evidence type="ECO:0000256" key="2">
    <source>
        <dbReference type="ARBA" id="ARBA00022840"/>
    </source>
</evidence>
<organism evidence="4 5">
    <name type="scientific">Veronia pacifica</name>
    <dbReference type="NCBI Taxonomy" id="1080227"/>
    <lineage>
        <taxon>Bacteria</taxon>
        <taxon>Pseudomonadati</taxon>
        <taxon>Pseudomonadota</taxon>
        <taxon>Gammaproteobacteria</taxon>
        <taxon>Vibrionales</taxon>
        <taxon>Vibrionaceae</taxon>
        <taxon>Veronia</taxon>
    </lineage>
</organism>
<dbReference type="InterPro" id="IPR027417">
    <property type="entry name" value="P-loop_NTPase"/>
</dbReference>
<accession>A0A1C3ED08</accession>
<evidence type="ECO:0000313" key="5">
    <source>
        <dbReference type="Proteomes" id="UP000094936"/>
    </source>
</evidence>
<keyword evidence="2 4" id="KW-0067">ATP-binding</keyword>
<dbReference type="Gene3D" id="3.40.50.300">
    <property type="entry name" value="P-loop containing nucleotide triphosphate hydrolases"/>
    <property type="match status" value="1"/>
</dbReference>
<protein>
    <submittedName>
        <fullName evidence="4">ABC transporter ATP-binding protein</fullName>
    </submittedName>
</protein>
<feature type="domain" description="ABC transporter" evidence="3">
    <location>
        <begin position="2"/>
        <end position="228"/>
    </location>
</feature>
<evidence type="ECO:0000259" key="3">
    <source>
        <dbReference type="PROSITE" id="PS50893"/>
    </source>
</evidence>
<dbReference type="OrthoDB" id="9775490at2"/>
<proteinExistence type="predicted"/>
<dbReference type="PANTHER" id="PTHR43038:SF7">
    <property type="entry name" value="ABC TRANSPORT SYSTEM ATP-BINDING PROTEIN"/>
    <property type="match status" value="1"/>
</dbReference>
<name>A0A1C3ED08_9GAMM</name>
<dbReference type="AlphaFoldDB" id="A0A1C3ED08"/>
<sequence length="241" mass="26626">MIKVNEVSFRYGQRVALDRVSFRLDTGLNILLGPNGAGKSTLFSLLANLSQRQQGSLTLMGKTPGSDTMAELGIVFQQSTLDLDLTVVQNLSYYGALHGFSKKHSLEKATPLLKHFELLSRLNDTVRQLNGGHRRRTELVRALMHSPSVLLLDEPSSGLDPKARQDLTKAVRDLCRQHPLCVLWATHLIDEASHDDNVLILHQGKLQAQGTVKALTTKHGQRSLSDVFALLTRSDTATERG</sequence>
<keyword evidence="5" id="KW-1185">Reference proteome</keyword>
<dbReference type="GO" id="GO:0016887">
    <property type="term" value="F:ATP hydrolysis activity"/>
    <property type="evidence" value="ECO:0007669"/>
    <property type="project" value="InterPro"/>
</dbReference>
<dbReference type="STRING" id="1080227.A8L45_17910"/>
<dbReference type="PANTHER" id="PTHR43038">
    <property type="entry name" value="ATP-BINDING CASSETTE, SUB-FAMILY H, MEMBER 1"/>
    <property type="match status" value="1"/>
</dbReference>
<dbReference type="GO" id="GO:0005524">
    <property type="term" value="F:ATP binding"/>
    <property type="evidence" value="ECO:0007669"/>
    <property type="project" value="UniProtKB-KW"/>
</dbReference>
<dbReference type="RefSeq" id="WP_068904736.1">
    <property type="nucleotide sequence ID" value="NZ_JBHUIF010000003.1"/>
</dbReference>
<comment type="caution">
    <text evidence="4">The sequence shown here is derived from an EMBL/GenBank/DDBJ whole genome shotgun (WGS) entry which is preliminary data.</text>
</comment>
<dbReference type="EMBL" id="LYBM01000040">
    <property type="protein sequence ID" value="ODA31132.1"/>
    <property type="molecule type" value="Genomic_DNA"/>
</dbReference>
<dbReference type="InterPro" id="IPR003593">
    <property type="entry name" value="AAA+_ATPase"/>
</dbReference>
<dbReference type="SMART" id="SM00382">
    <property type="entry name" value="AAA"/>
    <property type="match status" value="1"/>
</dbReference>
<dbReference type="InterPro" id="IPR003439">
    <property type="entry name" value="ABC_transporter-like_ATP-bd"/>
</dbReference>
<reference evidence="4 5" key="1">
    <citation type="submission" date="2016-05" db="EMBL/GenBank/DDBJ databases">
        <title>Genomic Taxonomy of the Vibrionaceae.</title>
        <authorList>
            <person name="Gomez-Gil B."/>
            <person name="Enciso-Ibarra J."/>
        </authorList>
    </citation>
    <scope>NUCLEOTIDE SEQUENCE [LARGE SCALE GENOMIC DNA]</scope>
    <source>
        <strain evidence="4 5">CAIM 1920</strain>
    </source>
</reference>
<dbReference type="SUPFAM" id="SSF52540">
    <property type="entry name" value="P-loop containing nucleoside triphosphate hydrolases"/>
    <property type="match status" value="1"/>
</dbReference>
<evidence type="ECO:0000313" key="4">
    <source>
        <dbReference type="EMBL" id="ODA31132.1"/>
    </source>
</evidence>